<name>A0A914HGQ3_GLORO</name>
<accession>A0A914HGQ3</accession>
<evidence type="ECO:0000313" key="3">
    <source>
        <dbReference type="WBParaSite" id="Gr19_v10_g16457.t4"/>
    </source>
</evidence>
<evidence type="ECO:0000313" key="2">
    <source>
        <dbReference type="Proteomes" id="UP000887572"/>
    </source>
</evidence>
<evidence type="ECO:0000256" key="1">
    <source>
        <dbReference type="SAM" id="SignalP"/>
    </source>
</evidence>
<reference evidence="3" key="1">
    <citation type="submission" date="2022-11" db="UniProtKB">
        <authorList>
            <consortium name="WormBaseParasite"/>
        </authorList>
    </citation>
    <scope>IDENTIFICATION</scope>
</reference>
<keyword evidence="1" id="KW-0732">Signal</keyword>
<feature type="signal peptide" evidence="1">
    <location>
        <begin position="1"/>
        <end position="21"/>
    </location>
</feature>
<dbReference type="AlphaFoldDB" id="A0A914HGQ3"/>
<protein>
    <submittedName>
        <fullName evidence="3">Uncharacterized protein</fullName>
    </submittedName>
</protein>
<dbReference type="Proteomes" id="UP000887572">
    <property type="component" value="Unplaced"/>
</dbReference>
<organism evidence="2 3">
    <name type="scientific">Globodera rostochiensis</name>
    <name type="common">Golden nematode worm</name>
    <name type="synonym">Heterodera rostochiensis</name>
    <dbReference type="NCBI Taxonomy" id="31243"/>
    <lineage>
        <taxon>Eukaryota</taxon>
        <taxon>Metazoa</taxon>
        <taxon>Ecdysozoa</taxon>
        <taxon>Nematoda</taxon>
        <taxon>Chromadorea</taxon>
        <taxon>Rhabditida</taxon>
        <taxon>Tylenchina</taxon>
        <taxon>Tylenchomorpha</taxon>
        <taxon>Tylenchoidea</taxon>
        <taxon>Heteroderidae</taxon>
        <taxon>Heteroderinae</taxon>
        <taxon>Globodera</taxon>
    </lineage>
</organism>
<dbReference type="WBParaSite" id="Gr19_v10_g16457.t4">
    <property type="protein sequence ID" value="Gr19_v10_g16457.t4"/>
    <property type="gene ID" value="Gr19_v10_g16457"/>
</dbReference>
<proteinExistence type="predicted"/>
<keyword evidence="2" id="KW-1185">Reference proteome</keyword>
<feature type="chain" id="PRO_5037800720" evidence="1">
    <location>
        <begin position="22"/>
        <end position="188"/>
    </location>
</feature>
<sequence length="188" mass="20724">MAASFILLFWAVLIINCSSLAEDPLDLEKHLCAKAGLHPADGFKMITTDLIQIEPFKLANANTIHGLLLKPQEDKVGVTVVDSKHCMIETIFIETLKCNKEEAAKTSQIQHPESDKTYKCTQQLGWKAYFDGVRFLLNQTDPNGERCVGKNTTRTYFGMGNGGGDENGKKIKAVLALFNIVLTLNAPP</sequence>